<dbReference type="EC" id="1.21.4.3" evidence="2"/>
<keyword evidence="3" id="KW-1185">Reference proteome</keyword>
<dbReference type="EC" id="1.21.4.2" evidence="2"/>
<dbReference type="Proteomes" id="UP000027946">
    <property type="component" value="Unassembled WGS sequence"/>
</dbReference>
<dbReference type="AlphaFoldDB" id="A0A069RD24"/>
<accession>A0A069RD24</accession>
<evidence type="ECO:0000259" key="1">
    <source>
        <dbReference type="Pfam" id="PF19364"/>
    </source>
</evidence>
<protein>
    <submittedName>
        <fullName evidence="2">Glycine/sarcosine/betaine reductase complex component C subunit beta</fullName>
        <ecNumber evidence="2">1.21.4.2</ecNumber>
        <ecNumber evidence="2">1.21.4.3</ecNumber>
    </submittedName>
</protein>
<keyword evidence="2" id="KW-0560">Oxidoreductase</keyword>
<sequence>MIVGKGSLFLGRMTNLFDGCSIVIERNSGVVEEGGASKEEVRKMIAESMKEFAAHLLAE</sequence>
<feature type="domain" description="DUF5940" evidence="1">
    <location>
        <begin position="1"/>
        <end position="58"/>
    </location>
</feature>
<reference evidence="2 3" key="1">
    <citation type="submission" date="2014-03" db="EMBL/GenBank/DDBJ databases">
        <title>Genome sequence of Clostridium litorale W6, DSM 5388.</title>
        <authorList>
            <person name="Poehlein A."/>
            <person name="Jagirdar A."/>
            <person name="Khonsari B."/>
            <person name="Chibani C.M."/>
            <person name="Gutierrez Gutierrez D.A."/>
            <person name="Davydova E."/>
            <person name="Alghaithi H.S."/>
            <person name="Nair K.P."/>
            <person name="Dhamotharan K."/>
            <person name="Chandran L."/>
            <person name="G W."/>
            <person name="Daniel R."/>
        </authorList>
    </citation>
    <scope>NUCLEOTIDE SEQUENCE [LARGE SCALE GENOMIC DNA]</scope>
    <source>
        <strain evidence="2 3">W6</strain>
    </source>
</reference>
<name>A0A069RD24_PEPLI</name>
<gene>
    <name evidence="2" type="primary">grdC</name>
    <name evidence="2" type="ORF">CLIT_11c00010</name>
</gene>
<dbReference type="InterPro" id="IPR045984">
    <property type="entry name" value="DUF5940"/>
</dbReference>
<proteinExistence type="predicted"/>
<dbReference type="eggNOG" id="COG0332">
    <property type="taxonomic scope" value="Bacteria"/>
</dbReference>
<dbReference type="EMBL" id="JJMM01000011">
    <property type="protein sequence ID" value="KDR94974.1"/>
    <property type="molecule type" value="Genomic_DNA"/>
</dbReference>
<comment type="caution">
    <text evidence="2">The sequence shown here is derived from an EMBL/GenBank/DDBJ whole genome shotgun (WGS) entry which is preliminary data.</text>
</comment>
<dbReference type="GO" id="GO:0033794">
    <property type="term" value="F:sarcosine reductase activity"/>
    <property type="evidence" value="ECO:0007669"/>
    <property type="project" value="UniProtKB-EC"/>
</dbReference>
<dbReference type="Pfam" id="PF19364">
    <property type="entry name" value="DUF5940"/>
    <property type="match status" value="1"/>
</dbReference>
<evidence type="ECO:0000313" key="2">
    <source>
        <dbReference type="EMBL" id="KDR94974.1"/>
    </source>
</evidence>
<dbReference type="GO" id="GO:0030699">
    <property type="term" value="F:glycine reductase activity"/>
    <property type="evidence" value="ECO:0007669"/>
    <property type="project" value="UniProtKB-EC"/>
</dbReference>
<dbReference type="STRING" id="1121324.CLIT_11c00010"/>
<evidence type="ECO:0000313" key="3">
    <source>
        <dbReference type="Proteomes" id="UP000027946"/>
    </source>
</evidence>
<organism evidence="2 3">
    <name type="scientific">Peptoclostridium litorale DSM 5388</name>
    <dbReference type="NCBI Taxonomy" id="1121324"/>
    <lineage>
        <taxon>Bacteria</taxon>
        <taxon>Bacillati</taxon>
        <taxon>Bacillota</taxon>
        <taxon>Clostridia</taxon>
        <taxon>Peptostreptococcales</taxon>
        <taxon>Peptoclostridiaceae</taxon>
        <taxon>Peptoclostridium</taxon>
    </lineage>
</organism>